<sequence>MLGQRLASCCPAFAIPSIASRSFSSSAYSSLAGRRSRQRTAAATALVTGSVVLTVAAAATASSAWWSARRPAMSMSAAGNSRNYDYIILGGGNAAGYAARQFVEKHGVAPHSLAIVSAEAVAPYERPALSKAFLAPESPARLPGFHTCVGAGGERQLPEWYEKHGVDLLLSTEIVRADVKQKTLTARDGQQMQYDKLMVAVGSGVVRLSDFGTPGAELGGIHYLREVADAERLYAAMKEAENQEAVVIGGGYIGMECAAALANNRLKVTMVFPEEHMMPRLFTPAIAQHYEKAYRDRGIKFVKGKLAQSLSDADGNGRVTHVHLKDGTVLPARLVVVGVGARPRSELFKDSLEQEMGGIKVNAQLQTSDPSVYCVGDMAAFPLKMYGNRMTRVEHVGHARESAMHAADVMAGARHDAYDYLPFFYSRVFNFSWKFWGDTPKDAKTIVAGTMDPKLAAVWIDQDSKVVGTFIESGTEAEEKKLKALARHPHKVDATAVEAAAAKGGVAGLLDALPNVESVSA</sequence>
<dbReference type="AlphaFoldDB" id="A0AAV9IQP7"/>
<evidence type="ECO:0000256" key="2">
    <source>
        <dbReference type="ARBA" id="ARBA00006442"/>
    </source>
</evidence>
<keyword evidence="5" id="KW-0560">Oxidoreductase</keyword>
<reference evidence="11 12" key="1">
    <citation type="submission" date="2022-07" db="EMBL/GenBank/DDBJ databases">
        <title>Genome-wide signatures of adaptation to extreme environments.</title>
        <authorList>
            <person name="Cho C.H."/>
            <person name="Yoon H.S."/>
        </authorList>
    </citation>
    <scope>NUCLEOTIDE SEQUENCE [LARGE SCALE GENOMIC DNA]</scope>
    <source>
        <strain evidence="11 12">DBV 063 E5</strain>
    </source>
</reference>
<feature type="transmembrane region" description="Helical" evidence="8">
    <location>
        <begin position="42"/>
        <end position="66"/>
    </location>
</feature>
<evidence type="ECO:0000256" key="5">
    <source>
        <dbReference type="ARBA" id="ARBA00023002"/>
    </source>
</evidence>
<dbReference type="Proteomes" id="UP001301350">
    <property type="component" value="Unassembled WGS sequence"/>
</dbReference>
<dbReference type="Gene3D" id="3.30.390.30">
    <property type="match status" value="1"/>
</dbReference>
<keyword evidence="6" id="KW-0520">NAD</keyword>
<organism evidence="11 12">
    <name type="scientific">Cyanidium caldarium</name>
    <name type="common">Red alga</name>
    <dbReference type="NCBI Taxonomy" id="2771"/>
    <lineage>
        <taxon>Eukaryota</taxon>
        <taxon>Rhodophyta</taxon>
        <taxon>Bangiophyceae</taxon>
        <taxon>Cyanidiales</taxon>
        <taxon>Cyanidiaceae</taxon>
        <taxon>Cyanidium</taxon>
    </lineage>
</organism>
<dbReference type="GO" id="GO:0016656">
    <property type="term" value="F:monodehydroascorbate reductase (NADH) activity"/>
    <property type="evidence" value="ECO:0007669"/>
    <property type="project" value="UniProtKB-EC"/>
</dbReference>
<evidence type="ECO:0000256" key="6">
    <source>
        <dbReference type="ARBA" id="ARBA00023027"/>
    </source>
</evidence>
<evidence type="ECO:0000256" key="1">
    <source>
        <dbReference type="ARBA" id="ARBA00001974"/>
    </source>
</evidence>
<evidence type="ECO:0000256" key="4">
    <source>
        <dbReference type="ARBA" id="ARBA00022827"/>
    </source>
</evidence>
<evidence type="ECO:0000256" key="3">
    <source>
        <dbReference type="ARBA" id="ARBA00022630"/>
    </source>
</evidence>
<gene>
    <name evidence="11" type="ORF">CDCA_CDCA02G0642</name>
</gene>
<keyword evidence="12" id="KW-1185">Reference proteome</keyword>
<dbReference type="InterPro" id="IPR016156">
    <property type="entry name" value="FAD/NAD-linked_Rdtase_dimer_sf"/>
</dbReference>
<evidence type="ECO:0000313" key="11">
    <source>
        <dbReference type="EMBL" id="KAK4534617.1"/>
    </source>
</evidence>
<keyword evidence="4" id="KW-0274">FAD</keyword>
<comment type="cofactor">
    <cofactor evidence="1">
        <name>FAD</name>
        <dbReference type="ChEBI" id="CHEBI:57692"/>
    </cofactor>
</comment>
<dbReference type="EC" id="1.6.5.4" evidence="7"/>
<dbReference type="PANTHER" id="PTHR43557">
    <property type="entry name" value="APOPTOSIS-INDUCING FACTOR 1"/>
    <property type="match status" value="1"/>
</dbReference>
<keyword evidence="8" id="KW-0812">Transmembrane</keyword>
<dbReference type="InterPro" id="IPR036188">
    <property type="entry name" value="FAD/NAD-bd_sf"/>
</dbReference>
<name>A0AAV9IQP7_CYACA</name>
<comment type="caution">
    <text evidence="11">The sequence shown here is derived from an EMBL/GenBank/DDBJ whole genome shotgun (WGS) entry which is preliminary data.</text>
</comment>
<dbReference type="InterPro" id="IPR050446">
    <property type="entry name" value="FAD-oxidoreductase/Apoptosis"/>
</dbReference>
<dbReference type="PRINTS" id="PR00411">
    <property type="entry name" value="PNDRDTASEI"/>
</dbReference>
<keyword evidence="8" id="KW-1133">Transmembrane helix</keyword>
<evidence type="ECO:0000259" key="9">
    <source>
        <dbReference type="Pfam" id="PF07992"/>
    </source>
</evidence>
<protein>
    <recommendedName>
        <fullName evidence="7">monodehydroascorbate reductase (NADH)</fullName>
        <ecNumber evidence="7">1.6.5.4</ecNumber>
    </recommendedName>
</protein>
<accession>A0AAV9IQP7</accession>
<dbReference type="Pfam" id="PF21791">
    <property type="entry name" value="MDHAR3-like_C"/>
    <property type="match status" value="1"/>
</dbReference>
<comment type="similarity">
    <text evidence="2">Belongs to the FAD-dependent oxidoreductase family.</text>
</comment>
<evidence type="ECO:0000256" key="7">
    <source>
        <dbReference type="ARBA" id="ARBA00038920"/>
    </source>
</evidence>
<evidence type="ECO:0000259" key="10">
    <source>
        <dbReference type="Pfam" id="PF21791"/>
    </source>
</evidence>
<feature type="domain" description="Monodehydroascorbate reductase 3-like C-terminal" evidence="10">
    <location>
        <begin position="421"/>
        <end position="495"/>
    </location>
</feature>
<dbReference type="Pfam" id="PF07992">
    <property type="entry name" value="Pyr_redox_2"/>
    <property type="match status" value="1"/>
</dbReference>
<dbReference type="GO" id="GO:0005737">
    <property type="term" value="C:cytoplasm"/>
    <property type="evidence" value="ECO:0007669"/>
    <property type="project" value="TreeGrafter"/>
</dbReference>
<feature type="domain" description="FAD/NAD(P)-binding" evidence="9">
    <location>
        <begin position="84"/>
        <end position="402"/>
    </location>
</feature>
<dbReference type="Gene3D" id="3.50.50.60">
    <property type="entry name" value="FAD/NAD(P)-binding domain"/>
    <property type="match status" value="2"/>
</dbReference>
<proteinExistence type="inferred from homology"/>
<keyword evidence="8" id="KW-0472">Membrane</keyword>
<dbReference type="InterPro" id="IPR023753">
    <property type="entry name" value="FAD/NAD-binding_dom"/>
</dbReference>
<keyword evidence="3" id="KW-0285">Flavoprotein</keyword>
<dbReference type="PANTHER" id="PTHR43557:SF2">
    <property type="entry name" value="RIESKE DOMAIN-CONTAINING PROTEIN-RELATED"/>
    <property type="match status" value="1"/>
</dbReference>
<dbReference type="SUPFAM" id="SSF51905">
    <property type="entry name" value="FAD/NAD(P)-binding domain"/>
    <property type="match status" value="2"/>
</dbReference>
<dbReference type="PRINTS" id="PR00368">
    <property type="entry name" value="FADPNR"/>
</dbReference>
<evidence type="ECO:0000256" key="8">
    <source>
        <dbReference type="SAM" id="Phobius"/>
    </source>
</evidence>
<evidence type="ECO:0000313" key="12">
    <source>
        <dbReference type="Proteomes" id="UP001301350"/>
    </source>
</evidence>
<dbReference type="InterPro" id="IPR048618">
    <property type="entry name" value="MDHAR3-like_C"/>
</dbReference>
<dbReference type="SUPFAM" id="SSF55424">
    <property type="entry name" value="FAD/NAD-linked reductases, dimerisation (C-terminal) domain"/>
    <property type="match status" value="1"/>
</dbReference>
<dbReference type="EMBL" id="JANCYW010000002">
    <property type="protein sequence ID" value="KAK4534617.1"/>
    <property type="molecule type" value="Genomic_DNA"/>
</dbReference>